<dbReference type="Pfam" id="PF23019">
    <property type="entry name" value="DUF7033"/>
    <property type="match status" value="1"/>
</dbReference>
<dbReference type="InterPro" id="IPR054297">
    <property type="entry name" value="DUF7033"/>
</dbReference>
<feature type="domain" description="DUF7033" evidence="1">
    <location>
        <begin position="96"/>
        <end position="182"/>
    </location>
</feature>
<protein>
    <recommendedName>
        <fullName evidence="1">DUF7033 domain-containing protein</fullName>
    </recommendedName>
</protein>
<dbReference type="AlphaFoldDB" id="A0A4U1CAJ4"/>
<dbReference type="OrthoDB" id="5573484at2"/>
<gene>
    <name evidence="2" type="ORF">FA046_03310</name>
</gene>
<name>A0A4U1CAJ4_9SPHI</name>
<evidence type="ECO:0000313" key="3">
    <source>
        <dbReference type="Proteomes" id="UP000308181"/>
    </source>
</evidence>
<evidence type="ECO:0000313" key="2">
    <source>
        <dbReference type="EMBL" id="TKC00718.1"/>
    </source>
</evidence>
<evidence type="ECO:0000259" key="1">
    <source>
        <dbReference type="Pfam" id="PF23019"/>
    </source>
</evidence>
<dbReference type="Proteomes" id="UP000308181">
    <property type="component" value="Unassembled WGS sequence"/>
</dbReference>
<sequence length="425" mass="49856">MQLLVYANPITARKRYIFQFLFTHILGVQIKLSDNLEEFLSSSSPKLSYSLNALAKEIHFKETPFLTETEIRKQNLAFADFNQTQVPFPVKNSVFPFDVFAASFYLLSRYEEYISIKRDHHQRFEGKNSLAFNLGFINRPIIDEWALAIADEIKKQYPEFEIAQRDFQFIPTLDIDRPYYFKTDPFYKRVLKQLKLFKKTDPFDVYEQVKIWDAQFNLSTIYFILTGNQHQNDPAPSIKNNLFQKVIQKLAQTHQIGIHPSYFSHHQVEVVKQEKEELAKIAQTEITISRQHYLLLSLPKTYRDLIALGIKEDYTLAYADVAGFRAATCTPFFWYDLEKEEITSLLIHPTTVMDQTLRSYMSLSPAAAIQQIEELMWNVKKVNGTFISLWHNESVNNFGVWKDWKCVYLNMLEKAVDGRKMDKSI</sequence>
<reference evidence="2 3" key="1">
    <citation type="submission" date="2019-04" db="EMBL/GenBank/DDBJ databases">
        <title>Pedobacter sp. AR-3-17 sp. nov., isolated from Arctic soil.</title>
        <authorList>
            <person name="Dahal R.H."/>
            <person name="Kim D.-U."/>
        </authorList>
    </citation>
    <scope>NUCLEOTIDE SEQUENCE [LARGE SCALE GENOMIC DNA]</scope>
    <source>
        <strain evidence="2 3">AR-3-17</strain>
    </source>
</reference>
<comment type="caution">
    <text evidence="2">The sequence shown here is derived from an EMBL/GenBank/DDBJ whole genome shotgun (WGS) entry which is preliminary data.</text>
</comment>
<dbReference type="CDD" id="cd10931">
    <property type="entry name" value="CE4_u7"/>
    <property type="match status" value="1"/>
</dbReference>
<dbReference type="EMBL" id="SWBP01000001">
    <property type="protein sequence ID" value="TKC00718.1"/>
    <property type="molecule type" value="Genomic_DNA"/>
</dbReference>
<organism evidence="2 3">
    <name type="scientific">Pedobacter cryophilus</name>
    <dbReference type="NCBI Taxonomy" id="2571271"/>
    <lineage>
        <taxon>Bacteria</taxon>
        <taxon>Pseudomonadati</taxon>
        <taxon>Bacteroidota</taxon>
        <taxon>Sphingobacteriia</taxon>
        <taxon>Sphingobacteriales</taxon>
        <taxon>Sphingobacteriaceae</taxon>
        <taxon>Pedobacter</taxon>
    </lineage>
</organism>
<dbReference type="RefSeq" id="WP_136824924.1">
    <property type="nucleotide sequence ID" value="NZ_SWBP01000001.1"/>
</dbReference>
<proteinExistence type="predicted"/>
<accession>A0A4U1CAJ4</accession>
<keyword evidence="3" id="KW-1185">Reference proteome</keyword>